<dbReference type="GO" id="GO:0032259">
    <property type="term" value="P:methylation"/>
    <property type="evidence" value="ECO:0007669"/>
    <property type="project" value="UniProtKB-KW"/>
</dbReference>
<dbReference type="SUPFAM" id="SSF53335">
    <property type="entry name" value="S-adenosyl-L-methionine-dependent methyltransferases"/>
    <property type="match status" value="1"/>
</dbReference>
<keyword evidence="2 8" id="KW-0489">Methyltransferase</keyword>
<evidence type="ECO:0000313" key="9">
    <source>
        <dbReference type="Proteomes" id="UP001434737"/>
    </source>
</evidence>
<dbReference type="NCBIfam" id="TIGR03534">
    <property type="entry name" value="RF_mod_PrmC"/>
    <property type="match status" value="1"/>
</dbReference>
<sequence length="280" mass="31378">MKCSIESLLKQATLELRQVAQSLYLKPQMESEILLSFLLQVPRVYLHTHSTQYIESTTAKSYFALINERTSGKPIEYITQSANFYGRAFFVNPDVLIPRPETEMLIDIAHHLINTHHIQSIAEIGIGSGIITTTLALISPTCHFFATDISKAALKVAQKNIATYAPNANITLQHCDILPSPAPSFDLLISNPPYIEDDYPISRALTFEPKTALFGGKDGLDIYRQIFKHLSEVSNVWLLCEIGYNQKQALSTMLANANAQNIVFHKDLSGWDRCVCAYFP</sequence>
<feature type="domain" description="Methyltransferase small" evidence="6">
    <location>
        <begin position="114"/>
        <end position="197"/>
    </location>
</feature>
<dbReference type="InterPro" id="IPR029063">
    <property type="entry name" value="SAM-dependent_MTases_sf"/>
</dbReference>
<evidence type="ECO:0000256" key="1">
    <source>
        <dbReference type="ARBA" id="ARBA00012771"/>
    </source>
</evidence>
<evidence type="ECO:0000256" key="3">
    <source>
        <dbReference type="ARBA" id="ARBA00022679"/>
    </source>
</evidence>
<keyword evidence="3 8" id="KW-0808">Transferase</keyword>
<dbReference type="Pfam" id="PF05175">
    <property type="entry name" value="MTS"/>
    <property type="match status" value="1"/>
</dbReference>
<dbReference type="PANTHER" id="PTHR18895">
    <property type="entry name" value="HEMK METHYLTRANSFERASE"/>
    <property type="match status" value="1"/>
</dbReference>
<evidence type="ECO:0000256" key="4">
    <source>
        <dbReference type="ARBA" id="ARBA00022691"/>
    </source>
</evidence>
<evidence type="ECO:0000313" key="8">
    <source>
        <dbReference type="EMBL" id="XAM17437.1"/>
    </source>
</evidence>
<dbReference type="Gene3D" id="1.10.8.10">
    <property type="entry name" value="DNA helicase RuvA subunit, C-terminal domain"/>
    <property type="match status" value="1"/>
</dbReference>
<evidence type="ECO:0000256" key="5">
    <source>
        <dbReference type="ARBA" id="ARBA00048391"/>
    </source>
</evidence>
<dbReference type="InterPro" id="IPR007848">
    <property type="entry name" value="Small_mtfrase_dom"/>
</dbReference>
<dbReference type="PANTHER" id="PTHR18895:SF74">
    <property type="entry name" value="MTRF1L RELEASE FACTOR GLUTAMINE METHYLTRANSFERASE"/>
    <property type="match status" value="1"/>
</dbReference>
<dbReference type="CDD" id="cd02440">
    <property type="entry name" value="AdoMet_MTases"/>
    <property type="match status" value="1"/>
</dbReference>
<dbReference type="NCBIfam" id="TIGR00536">
    <property type="entry name" value="hemK_fam"/>
    <property type="match status" value="1"/>
</dbReference>
<dbReference type="InterPro" id="IPR002052">
    <property type="entry name" value="DNA_methylase_N6_adenine_CS"/>
</dbReference>
<protein>
    <recommendedName>
        <fullName evidence="1">peptide chain release factor N(5)-glutamine methyltransferase</fullName>
        <ecNumber evidence="1">2.1.1.297</ecNumber>
    </recommendedName>
</protein>
<keyword evidence="9" id="KW-1185">Reference proteome</keyword>
<keyword evidence="4" id="KW-0949">S-adenosyl-L-methionine</keyword>
<gene>
    <name evidence="8" type="primary">prmC</name>
    <name evidence="8" type="ORF">V3I05_07030</name>
</gene>
<evidence type="ECO:0000259" key="6">
    <source>
        <dbReference type="Pfam" id="PF05175"/>
    </source>
</evidence>
<dbReference type="RefSeq" id="WP_300448709.1">
    <property type="nucleotide sequence ID" value="NZ_CP145316.1"/>
</dbReference>
<dbReference type="Gene3D" id="3.40.50.150">
    <property type="entry name" value="Vaccinia Virus protein VP39"/>
    <property type="match status" value="1"/>
</dbReference>
<dbReference type="InterPro" id="IPR019874">
    <property type="entry name" value="RF_methyltr_PrmC"/>
</dbReference>
<dbReference type="InterPro" id="IPR004556">
    <property type="entry name" value="HemK-like"/>
</dbReference>
<accession>A0ABZ3F2Q4</accession>
<dbReference type="InterPro" id="IPR040758">
    <property type="entry name" value="PrmC_N"/>
</dbReference>
<proteinExistence type="predicted"/>
<comment type="catalytic activity">
    <reaction evidence="5">
        <text>L-glutaminyl-[peptide chain release factor] + S-adenosyl-L-methionine = N(5)-methyl-L-glutaminyl-[peptide chain release factor] + S-adenosyl-L-homocysteine + H(+)</text>
        <dbReference type="Rhea" id="RHEA:42896"/>
        <dbReference type="Rhea" id="RHEA-COMP:10271"/>
        <dbReference type="Rhea" id="RHEA-COMP:10272"/>
        <dbReference type="ChEBI" id="CHEBI:15378"/>
        <dbReference type="ChEBI" id="CHEBI:30011"/>
        <dbReference type="ChEBI" id="CHEBI:57856"/>
        <dbReference type="ChEBI" id="CHEBI:59789"/>
        <dbReference type="ChEBI" id="CHEBI:61891"/>
        <dbReference type="EC" id="2.1.1.297"/>
    </reaction>
</comment>
<organism evidence="8 9">
    <name type="scientific">Helicobacter mastomyrinus</name>
    <dbReference type="NCBI Taxonomy" id="287948"/>
    <lineage>
        <taxon>Bacteria</taxon>
        <taxon>Pseudomonadati</taxon>
        <taxon>Campylobacterota</taxon>
        <taxon>Epsilonproteobacteria</taxon>
        <taxon>Campylobacterales</taxon>
        <taxon>Helicobacteraceae</taxon>
        <taxon>Helicobacter</taxon>
    </lineage>
</organism>
<evidence type="ECO:0000256" key="2">
    <source>
        <dbReference type="ARBA" id="ARBA00022603"/>
    </source>
</evidence>
<dbReference type="EC" id="2.1.1.297" evidence="1"/>
<feature type="domain" description="Release factor glutamine methyltransferase N-terminal" evidence="7">
    <location>
        <begin position="8"/>
        <end position="79"/>
    </location>
</feature>
<dbReference type="InterPro" id="IPR050320">
    <property type="entry name" value="N5-glutamine_MTase"/>
</dbReference>
<name>A0ABZ3F2Q4_9HELI</name>
<dbReference type="Proteomes" id="UP001434737">
    <property type="component" value="Chromosome"/>
</dbReference>
<dbReference type="PROSITE" id="PS00092">
    <property type="entry name" value="N6_MTASE"/>
    <property type="match status" value="1"/>
</dbReference>
<evidence type="ECO:0000259" key="7">
    <source>
        <dbReference type="Pfam" id="PF17827"/>
    </source>
</evidence>
<reference evidence="8 9" key="1">
    <citation type="submission" date="2024-02" db="EMBL/GenBank/DDBJ databases">
        <title>Genome and pathogenicity analysis of Helicobacter mastomyrinus isolated from mice.</title>
        <authorList>
            <person name="Zhu L."/>
        </authorList>
    </citation>
    <scope>NUCLEOTIDE SEQUENCE [LARGE SCALE GENOMIC DNA]</scope>
    <source>
        <strain evidence="8 9">Hm-17</strain>
    </source>
</reference>
<dbReference type="GO" id="GO:0102559">
    <property type="term" value="F:peptide chain release factor N(5)-glutamine methyltransferase activity"/>
    <property type="evidence" value="ECO:0007669"/>
    <property type="project" value="UniProtKB-EC"/>
</dbReference>
<dbReference type="Pfam" id="PF17827">
    <property type="entry name" value="PrmC_N"/>
    <property type="match status" value="1"/>
</dbReference>
<dbReference type="EMBL" id="CP145316">
    <property type="protein sequence ID" value="XAM17437.1"/>
    <property type="molecule type" value="Genomic_DNA"/>
</dbReference>